<dbReference type="PROSITE" id="PS51257">
    <property type="entry name" value="PROKAR_LIPOPROTEIN"/>
    <property type="match status" value="1"/>
</dbReference>
<dbReference type="Pfam" id="PF08238">
    <property type="entry name" value="Sel1"/>
    <property type="match status" value="3"/>
</dbReference>
<dbReference type="RefSeq" id="WP_106703382.1">
    <property type="nucleotide sequence ID" value="NZ_CP027666.1"/>
</dbReference>
<dbReference type="Proteomes" id="UP000239709">
    <property type="component" value="Chromosome"/>
</dbReference>
<dbReference type="SUPFAM" id="SSF81901">
    <property type="entry name" value="HCP-like"/>
    <property type="match status" value="2"/>
</dbReference>
<evidence type="ECO:0000313" key="4">
    <source>
        <dbReference type="Proteomes" id="UP000239709"/>
    </source>
</evidence>
<evidence type="ECO:0000256" key="2">
    <source>
        <dbReference type="SAM" id="SignalP"/>
    </source>
</evidence>
<accession>A0A2S0MG09</accession>
<dbReference type="EMBL" id="CP027666">
    <property type="protein sequence ID" value="AVO34832.1"/>
    <property type="molecule type" value="Genomic_DNA"/>
</dbReference>
<dbReference type="PANTHER" id="PTHR11102:SF160">
    <property type="entry name" value="ERAD-ASSOCIATED E3 UBIQUITIN-PROTEIN LIGASE COMPONENT HRD3"/>
    <property type="match status" value="1"/>
</dbReference>
<protein>
    <recommendedName>
        <fullName evidence="5">Sel1 repeat family protein</fullName>
    </recommendedName>
</protein>
<dbReference type="KEGG" id="otk:C6570_11780"/>
<feature type="compositionally biased region" description="Low complexity" evidence="1">
    <location>
        <begin position="61"/>
        <end position="72"/>
    </location>
</feature>
<gene>
    <name evidence="3" type="ORF">C6570_11780</name>
</gene>
<reference evidence="3 4" key="1">
    <citation type="submission" date="2018-03" db="EMBL/GenBank/DDBJ databases">
        <title>Genome sequencing of Ottowia sp.</title>
        <authorList>
            <person name="Kim S.-J."/>
            <person name="Heo J."/>
            <person name="Kwon S.-W."/>
        </authorList>
    </citation>
    <scope>NUCLEOTIDE SEQUENCE [LARGE SCALE GENOMIC DNA]</scope>
    <source>
        <strain evidence="3 4">KADR8-3</strain>
    </source>
</reference>
<dbReference type="AlphaFoldDB" id="A0A2S0MG09"/>
<evidence type="ECO:0000256" key="1">
    <source>
        <dbReference type="SAM" id="MobiDB-lite"/>
    </source>
</evidence>
<feature type="signal peptide" evidence="2">
    <location>
        <begin position="1"/>
        <end position="29"/>
    </location>
</feature>
<organism evidence="3 4">
    <name type="scientific">Ottowia oryzae</name>
    <dbReference type="NCBI Taxonomy" id="2109914"/>
    <lineage>
        <taxon>Bacteria</taxon>
        <taxon>Pseudomonadati</taxon>
        <taxon>Pseudomonadota</taxon>
        <taxon>Betaproteobacteria</taxon>
        <taxon>Burkholderiales</taxon>
        <taxon>Comamonadaceae</taxon>
        <taxon>Ottowia</taxon>
    </lineage>
</organism>
<evidence type="ECO:0008006" key="5">
    <source>
        <dbReference type="Google" id="ProtNLM"/>
    </source>
</evidence>
<dbReference type="OrthoDB" id="8795392at2"/>
<keyword evidence="4" id="KW-1185">Reference proteome</keyword>
<dbReference type="SMART" id="SM00671">
    <property type="entry name" value="SEL1"/>
    <property type="match status" value="2"/>
</dbReference>
<keyword evidence="2" id="KW-0732">Signal</keyword>
<dbReference type="InterPro" id="IPR006597">
    <property type="entry name" value="Sel1-like"/>
</dbReference>
<evidence type="ECO:0000313" key="3">
    <source>
        <dbReference type="EMBL" id="AVO34832.1"/>
    </source>
</evidence>
<name>A0A2S0MG09_9BURK</name>
<feature type="chain" id="PRO_5015614565" description="Sel1 repeat family protein" evidence="2">
    <location>
        <begin position="30"/>
        <end position="412"/>
    </location>
</feature>
<dbReference type="PANTHER" id="PTHR11102">
    <property type="entry name" value="SEL-1-LIKE PROTEIN"/>
    <property type="match status" value="1"/>
</dbReference>
<proteinExistence type="predicted"/>
<dbReference type="InterPro" id="IPR050767">
    <property type="entry name" value="Sel1_AlgK"/>
</dbReference>
<dbReference type="InterPro" id="IPR011990">
    <property type="entry name" value="TPR-like_helical_dom_sf"/>
</dbReference>
<sequence length="412" mass="44105">MKPPQAAAAFTAIALALLACAAFSQGASARTRATGVDDVQAPPPAQERLEPAPTELPRLDAAPTAAPTVAPRPLRDQPRIVSPPINRDSIAPREGASAVAVDRELRRLTRAAEAPRAVGSTVASAQAAWTLGLIYLHGAGVRRDPALAQRWFEQAARYGRQPLAFAGLAWCALDGCTGPPDAAAAARAIEALRPRYPARADFLQWVLLKRQTPLQIAKPGANQDQVLELPQRQLLERAAAAGDMHANIELGMDAVSREQFDQAAQYFRRAAPHSLAARQNLEQLALRGSSPIQPPASPTLSPAAAEALASARKYHRGQGVPANFVEAIRYYQLAAARGSVEAQRMLALISSRPIPGGGFNPAWMQQLAYVDVATVIPTVGVLGTTHLLHREPTPVFDLLPPFWRSQMAQVSR</sequence>
<feature type="region of interest" description="Disordered" evidence="1">
    <location>
        <begin position="34"/>
        <end position="96"/>
    </location>
</feature>
<dbReference type="Gene3D" id="1.25.40.10">
    <property type="entry name" value="Tetratricopeptide repeat domain"/>
    <property type="match status" value="2"/>
</dbReference>